<proteinExistence type="predicted"/>
<evidence type="ECO:0000313" key="1">
    <source>
        <dbReference type="EMBL" id="QCG76185.1"/>
    </source>
</evidence>
<gene>
    <name evidence="1" type="ORF">EST35_0304</name>
</gene>
<evidence type="ECO:0000313" key="2">
    <source>
        <dbReference type="Proteomes" id="UP000316733"/>
    </source>
</evidence>
<accession>A0A4Y5JV10</accession>
<keyword evidence="2" id="KW-1185">Reference proteome</keyword>
<dbReference type="Proteomes" id="UP000316733">
    <property type="component" value="Segment"/>
</dbReference>
<reference evidence="2" key="1">
    <citation type="journal article" date="2020" name="bioRxiv">
        <title>Integrative omics analysis of Pseudomonas aeruginosa virus PA5oct highlights the molecular complexity of jumbo phages.</title>
        <authorList>
            <person name="Lood C."/>
            <person name="Danis-Wlodarczyk K."/>
            <person name="Blasdel B.G."/>
            <person name="Jang H.B."/>
            <person name="Vandenheuvel D."/>
            <person name="Briers Y."/>
            <person name="Noben J.-P."/>
            <person name="van Noort V."/>
            <person name="Drulis-Kawa Z."/>
            <person name="Lavigne R."/>
        </authorList>
    </citation>
    <scope>NUCLEOTIDE SEQUENCE [LARGE SCALE GENOMIC DNA]</scope>
</reference>
<protein>
    <submittedName>
        <fullName evidence="1">Uncharacterized protein</fullName>
    </submittedName>
</protein>
<dbReference type="EMBL" id="MK797984">
    <property type="protein sequence ID" value="QCG76185.1"/>
    <property type="molecule type" value="Genomic_DNA"/>
</dbReference>
<sequence>MIKSFLLSAVSNVLQFGKKGGKITYTPETSSFKIETDNDVLCPIAVGPASTSTHAVPKSYVDGRTTKYTMQDDKTVSGSTLSAITEFTSISLEANTTYSYTLLLLYSSDNTAAGIKYQLMTNGSLTRSFSSVENAKTGTASTLVNGFVLGASATITVTTVAIANNLYNVWVQGFIENSGGSPDTLTISLASSSSSASCSAYAGSQLIMTRL</sequence>
<organism evidence="1 2">
    <name type="scientific">Pseudomonas phage vB_PaeM_PA5oct</name>
    <dbReference type="NCBI Taxonomy" id="2163605"/>
    <lineage>
        <taxon>Viruses</taxon>
        <taxon>Duplodnaviria</taxon>
        <taxon>Heunggongvirae</taxon>
        <taxon>Uroviricota</taxon>
        <taxon>Caudoviricetes</taxon>
        <taxon>Arenbergviridae</taxon>
        <taxon>Wroclawvirus</taxon>
        <taxon>Wroclawvirus PA5oct</taxon>
    </lineage>
</organism>
<name>A0A4Y5JV10_9CAUD</name>